<dbReference type="Proteomes" id="UP000279457">
    <property type="component" value="Unassembled WGS sequence"/>
</dbReference>
<protein>
    <submittedName>
        <fullName evidence="1">Uncharacterized protein</fullName>
    </submittedName>
</protein>
<accession>A0A3N6TTC0</accession>
<evidence type="ECO:0000313" key="1">
    <source>
        <dbReference type="EMBL" id="RQM38502.1"/>
    </source>
</evidence>
<dbReference type="AlphaFoldDB" id="A0A3N6TTC0"/>
<organism evidence="1 2">
    <name type="scientific">Erwinia psidii</name>
    <dbReference type="NCBI Taxonomy" id="69224"/>
    <lineage>
        <taxon>Bacteria</taxon>
        <taxon>Pseudomonadati</taxon>
        <taxon>Pseudomonadota</taxon>
        <taxon>Gammaproteobacteria</taxon>
        <taxon>Enterobacterales</taxon>
        <taxon>Erwiniaceae</taxon>
        <taxon>Erwinia</taxon>
    </lineage>
</organism>
<sequence length="101" mass="10910">MVFYPWINTTSANLSRCSSGGTSEGNGIATSSVQVPLQNLAVKNHPPFADGAADESIQRPAFSERNFTCRLMLPGLPAGTAEISVMHNFDTWQRPVSKTAR</sequence>
<proteinExistence type="predicted"/>
<dbReference type="EMBL" id="RHHM01000006">
    <property type="protein sequence ID" value="RQM38502.1"/>
    <property type="molecule type" value="Genomic_DNA"/>
</dbReference>
<gene>
    <name evidence="1" type="ORF">EB241_09795</name>
</gene>
<evidence type="ECO:0000313" key="2">
    <source>
        <dbReference type="Proteomes" id="UP000279457"/>
    </source>
</evidence>
<reference evidence="1 2" key="1">
    <citation type="submission" date="2018-10" db="EMBL/GenBank/DDBJ databases">
        <title>Draft genome sequence for the type isolate of Erwinia psidii, agent causal of bacterial blight in guava (Psidium guajava) and wilt and die-back of Eucalyptus spp.</title>
        <authorList>
            <person name="Hermenegildo P.S."/>
            <person name="Santos S.A."/>
            <person name="Guimaraes L.M.S."/>
            <person name="Vidigal P.M.P."/>
            <person name="Pereira I.C."/>
            <person name="Badel J.L."/>
            <person name="Alfenas-Zerbini P."/>
            <person name="Ferreira M.A.S.V."/>
            <person name="Alfenas A.C."/>
        </authorList>
    </citation>
    <scope>NUCLEOTIDE SEQUENCE [LARGE SCALE GENOMIC DNA]</scope>
    <source>
        <strain evidence="1 2">IBSBF 435</strain>
    </source>
</reference>
<name>A0A3N6TTC0_9GAMM</name>
<keyword evidence="2" id="KW-1185">Reference proteome</keyword>
<comment type="caution">
    <text evidence="1">The sequence shown here is derived from an EMBL/GenBank/DDBJ whole genome shotgun (WGS) entry which is preliminary data.</text>
</comment>